<dbReference type="PROSITE" id="PS51384">
    <property type="entry name" value="FAD_FR"/>
    <property type="match status" value="1"/>
</dbReference>
<evidence type="ECO:0000313" key="8">
    <source>
        <dbReference type="EMBL" id="MBF1415044.1"/>
    </source>
</evidence>
<keyword evidence="6" id="KW-0812">Transmembrane</keyword>
<dbReference type="AlphaFoldDB" id="A0A930HY40"/>
<keyword evidence="6" id="KW-0472">Membrane</keyword>
<dbReference type="InterPro" id="IPR017938">
    <property type="entry name" value="Riboflavin_synthase-like_b-brl"/>
</dbReference>
<dbReference type="EMBL" id="JABZSQ010000085">
    <property type="protein sequence ID" value="MBF1415044.1"/>
    <property type="molecule type" value="Genomic_DNA"/>
</dbReference>
<reference evidence="8" key="1">
    <citation type="submission" date="2020-04" db="EMBL/GenBank/DDBJ databases">
        <title>Deep metagenomics examines the oral microbiome during advanced dental caries in children, revealing novel taxa and co-occurrences with host molecules.</title>
        <authorList>
            <person name="Baker J.L."/>
            <person name="Morton J.T."/>
            <person name="Dinis M."/>
            <person name="Alvarez R."/>
            <person name="Tran N.C."/>
            <person name="Knight R."/>
            <person name="Edlund A."/>
        </authorList>
    </citation>
    <scope>NUCLEOTIDE SEQUENCE</scope>
    <source>
        <strain evidence="8">JCVI_25_bin.9</strain>
    </source>
</reference>
<keyword evidence="6" id="KW-1133">Transmembrane helix</keyword>
<dbReference type="GO" id="GO:0016491">
    <property type="term" value="F:oxidoreductase activity"/>
    <property type="evidence" value="ECO:0007669"/>
    <property type="project" value="InterPro"/>
</dbReference>
<dbReference type="InterPro" id="IPR001433">
    <property type="entry name" value="OxRdtase_FAD/NAD-bd"/>
</dbReference>
<keyword evidence="2" id="KW-0732">Signal</keyword>
<name>A0A930HY40_9BACT</name>
<dbReference type="PANTHER" id="PTHR46091:SF3">
    <property type="entry name" value="AMINE OXIDASE DOMAIN-CONTAINING PROTEIN"/>
    <property type="match status" value="1"/>
</dbReference>
<keyword evidence="3" id="KW-0274">FAD</keyword>
<dbReference type="Gene3D" id="3.40.50.80">
    <property type="entry name" value="Nucleotide-binding domain of ferredoxin-NADP reductase (FNR) module"/>
    <property type="match status" value="1"/>
</dbReference>
<dbReference type="SUPFAM" id="SSF63380">
    <property type="entry name" value="Riboflavin synthase domain-like"/>
    <property type="match status" value="1"/>
</dbReference>
<dbReference type="Pfam" id="PF01593">
    <property type="entry name" value="Amino_oxidase"/>
    <property type="match status" value="1"/>
</dbReference>
<keyword evidence="1" id="KW-0285">Flavoprotein</keyword>
<keyword evidence="5" id="KW-0520">NAD</keyword>
<dbReference type="InterPro" id="IPR039261">
    <property type="entry name" value="FNR_nucleotide-bd"/>
</dbReference>
<keyword evidence="4" id="KW-0521">NADP</keyword>
<dbReference type="Proteomes" id="UP000757461">
    <property type="component" value="Unassembled WGS sequence"/>
</dbReference>
<sequence length="738" mass="83577">MKTYNSIIIGSGLGGLTAGALLALWGKKVLVLEQHYIAGGCATAFKRKDFLMEVGLHEIDGLHEQDFKRPIMELLGLFNGVEFIKIPELYHIRKGGFSYVLPEGKQAKEQLIRDFPKEEKSINDFFVTIEKLYKEMHQMPRSKWFRRLIHPLMPLLYPTIARTSRLTAGEWLDKHFKDERLKTILTANMCYYTDDPFNLSLMYFLVAQGSYLNGGGHFVKGGSQALSNYLVHLIEQHGGQVLTGKYAKEILIENNRAVGVAYQDTFNRTIPMEKVYADTVIANAAQPNVAQMLPEPQCSALQKRIGKLRPACSLLSVYLGFNIDLRELGVTHYSNVILNKALKSLKDMKDDAHSPWSERSFTFVNYGVIDAQLCPQGKSFGVICTTDYLADWEELDNKDYQKQKEEVARTLLNRLEKEYPTILNYLEYYEVATPKTIHRYTLNPAGTAYGYVQSIGQTGPSREKMTASPVRNLYFSSAWAPSGGGYSGAIYSGFFTAKAMNKAVKWCSYTPAKIEDTRKVSLLSKEIIADNTLLLTFEKPKRLTYKAGQYAILQLHTPQYTHLDMPLRPLSMVSHPSQDTLKFAMRISNSAFKRSIMDMSVGDQATIFAPMGDFTLRNKGHVVFFAAGIGITPIVSMLKELELQHFIGHVTLCYSCKNESAAAFHKDLKQCSLLNYTYLPVFTQTQKRIDKTYISKHIPYLLDSQCYIIGTHSFVKEIETILLEQGIQREAIVKDDFN</sequence>
<evidence type="ECO:0000256" key="4">
    <source>
        <dbReference type="ARBA" id="ARBA00022857"/>
    </source>
</evidence>
<dbReference type="SUPFAM" id="SSF52343">
    <property type="entry name" value="Ferredoxin reductase-like, C-terminal NADP-linked domain"/>
    <property type="match status" value="1"/>
</dbReference>
<dbReference type="InterPro" id="IPR017927">
    <property type="entry name" value="FAD-bd_FR_type"/>
</dbReference>
<dbReference type="Gene3D" id="2.40.30.10">
    <property type="entry name" value="Translation factors"/>
    <property type="match status" value="1"/>
</dbReference>
<dbReference type="Pfam" id="PF08022">
    <property type="entry name" value="FAD_binding_8"/>
    <property type="match status" value="1"/>
</dbReference>
<dbReference type="InterPro" id="IPR013112">
    <property type="entry name" value="FAD-bd_8"/>
</dbReference>
<evidence type="ECO:0000259" key="7">
    <source>
        <dbReference type="PROSITE" id="PS51384"/>
    </source>
</evidence>
<proteinExistence type="predicted"/>
<dbReference type="InterPro" id="IPR036188">
    <property type="entry name" value="FAD/NAD-bd_sf"/>
</dbReference>
<evidence type="ECO:0000256" key="2">
    <source>
        <dbReference type="ARBA" id="ARBA00022729"/>
    </source>
</evidence>
<evidence type="ECO:0000256" key="1">
    <source>
        <dbReference type="ARBA" id="ARBA00022630"/>
    </source>
</evidence>
<dbReference type="PANTHER" id="PTHR46091">
    <property type="entry name" value="BLR7054 PROTEIN"/>
    <property type="match status" value="1"/>
</dbReference>
<accession>A0A930HY40</accession>
<dbReference type="CDD" id="cd00322">
    <property type="entry name" value="FNR_like"/>
    <property type="match status" value="1"/>
</dbReference>
<evidence type="ECO:0000256" key="5">
    <source>
        <dbReference type="ARBA" id="ARBA00023027"/>
    </source>
</evidence>
<evidence type="ECO:0000256" key="6">
    <source>
        <dbReference type="SAM" id="Phobius"/>
    </source>
</evidence>
<feature type="domain" description="FAD-binding FR-type" evidence="7">
    <location>
        <begin position="515"/>
        <end position="617"/>
    </location>
</feature>
<comment type="caution">
    <text evidence="8">The sequence shown here is derived from an EMBL/GenBank/DDBJ whole genome shotgun (WGS) entry which is preliminary data.</text>
</comment>
<dbReference type="SUPFAM" id="SSF51905">
    <property type="entry name" value="FAD/NAD(P)-binding domain"/>
    <property type="match status" value="1"/>
</dbReference>
<evidence type="ECO:0000313" key="9">
    <source>
        <dbReference type="Proteomes" id="UP000757461"/>
    </source>
</evidence>
<dbReference type="InterPro" id="IPR052206">
    <property type="entry name" value="Retinol_saturase"/>
</dbReference>
<organism evidence="8 9">
    <name type="scientific">Prevotella histicola</name>
    <dbReference type="NCBI Taxonomy" id="470565"/>
    <lineage>
        <taxon>Bacteria</taxon>
        <taxon>Pseudomonadati</taxon>
        <taxon>Bacteroidota</taxon>
        <taxon>Bacteroidia</taxon>
        <taxon>Bacteroidales</taxon>
        <taxon>Prevotellaceae</taxon>
        <taxon>Prevotella</taxon>
    </lineage>
</organism>
<dbReference type="InterPro" id="IPR002937">
    <property type="entry name" value="Amino_oxidase"/>
</dbReference>
<gene>
    <name evidence="8" type="ORF">HXN33_05630</name>
</gene>
<feature type="transmembrane region" description="Helical" evidence="6">
    <location>
        <begin position="7"/>
        <end position="26"/>
    </location>
</feature>
<protein>
    <submittedName>
        <fullName evidence="8">FAD-dependent oxidoreductase</fullName>
    </submittedName>
</protein>
<evidence type="ECO:0000256" key="3">
    <source>
        <dbReference type="ARBA" id="ARBA00022827"/>
    </source>
</evidence>
<dbReference type="Pfam" id="PF00175">
    <property type="entry name" value="NAD_binding_1"/>
    <property type="match status" value="1"/>
</dbReference>
<dbReference type="Gene3D" id="3.50.50.60">
    <property type="entry name" value="FAD/NAD(P)-binding domain"/>
    <property type="match status" value="2"/>
</dbReference>